<dbReference type="AlphaFoldDB" id="A0A836C4C6"/>
<comment type="caution">
    <text evidence="2">The sequence shown here is derived from an EMBL/GenBank/DDBJ whole genome shotgun (WGS) entry which is preliminary data.</text>
</comment>
<dbReference type="SMART" id="SM00327">
    <property type="entry name" value="VWA"/>
    <property type="match status" value="1"/>
</dbReference>
<dbReference type="SUPFAM" id="SSF53300">
    <property type="entry name" value="vWA-like"/>
    <property type="match status" value="1"/>
</dbReference>
<keyword evidence="3" id="KW-1185">Reference proteome</keyword>
<organism evidence="2 3">
    <name type="scientific">Edaphochlamys debaryana</name>
    <dbReference type="NCBI Taxonomy" id="47281"/>
    <lineage>
        <taxon>Eukaryota</taxon>
        <taxon>Viridiplantae</taxon>
        <taxon>Chlorophyta</taxon>
        <taxon>core chlorophytes</taxon>
        <taxon>Chlorophyceae</taxon>
        <taxon>CS clade</taxon>
        <taxon>Chlamydomonadales</taxon>
        <taxon>Chlamydomonadales incertae sedis</taxon>
        <taxon>Edaphochlamys</taxon>
    </lineage>
</organism>
<reference evidence="2" key="1">
    <citation type="journal article" date="2020" name="bioRxiv">
        <title>Comparative genomics of Chlamydomonas.</title>
        <authorList>
            <person name="Craig R.J."/>
            <person name="Hasan A.R."/>
            <person name="Ness R.W."/>
            <person name="Keightley P.D."/>
        </authorList>
    </citation>
    <scope>NUCLEOTIDE SEQUENCE</scope>
    <source>
        <strain evidence="2">CCAP 11/70</strain>
    </source>
</reference>
<dbReference type="Proteomes" id="UP000612055">
    <property type="component" value="Unassembled WGS sequence"/>
</dbReference>
<protein>
    <recommendedName>
        <fullName evidence="1">VWFA domain-containing protein</fullName>
    </recommendedName>
</protein>
<dbReference type="EMBL" id="JAEHOE010000006">
    <property type="protein sequence ID" value="KAG2499720.1"/>
    <property type="molecule type" value="Genomic_DNA"/>
</dbReference>
<gene>
    <name evidence="2" type="ORF">HYH03_002654</name>
</gene>
<evidence type="ECO:0000313" key="2">
    <source>
        <dbReference type="EMBL" id="KAG2499720.1"/>
    </source>
</evidence>
<dbReference type="PROSITE" id="PS50234">
    <property type="entry name" value="VWFA"/>
    <property type="match status" value="1"/>
</dbReference>
<dbReference type="OrthoDB" id="166993at2759"/>
<dbReference type="InterPro" id="IPR002035">
    <property type="entry name" value="VWF_A"/>
</dbReference>
<proteinExistence type="predicted"/>
<dbReference type="InterPro" id="IPR036465">
    <property type="entry name" value="vWFA_dom_sf"/>
</dbReference>
<evidence type="ECO:0000313" key="3">
    <source>
        <dbReference type="Proteomes" id="UP000612055"/>
    </source>
</evidence>
<sequence>MWEPAATALEVAAVSPGARRRSAAAPRAGAATAQACACAPVEAVEPTGAATAPTSDAAVAVPTGTTAAAPVPAPLQGPAPRSGRCVGRAGHPGFHHCGWAGHTCGQPCHLAGAARNCNQRCSLPPGHDGRHECDSGNHLCAAACDLDGCGNLCIAPYGTAHDTHQCGEAGCPQQCALCHRRCAHPSHFHGRDEGEKHLCGEAHDCREPGSRKPRLCCADGACEIRSELQRETRRTFAGARGTFEYAYRTRQQAMRHATQHGNMEHSVFVARQAEVDVGERRYAVGETGIAETCDGFCAALGRGHVHVLPCDPSRCDRDGPSLVEGRRHVHEPYCTGGEAAEVDELTHDAYWEALGFECPCGEDQRASFRLCGAKCGSAAHDADPDNPHPGCVLPLWHEPVSASALPPELAGRAGHVTPGDHFVPCDHSSGEFGKYSITLILDRSGSMATPLAKPSSPLVRGSARFGPHLDNLLGTVYEAAHALMSMRRQRNGEDLISVVEFNTEACVRLELERLGAAPDAPRVLLERLLEHGSAEGGTLFAAGLRLAYNQLRDARSEGRLGRCRPVFLIITDSHTGTGATAAPDLGVDLSSAYLDAIMRKEAALPPQERLVLHLLGLGSQVNEQYLACLAAKGGGAHTVCPGGTGEEAAQQVLAAFGAVAERPDRRGALLPRARLAAS</sequence>
<dbReference type="Gene3D" id="3.40.50.410">
    <property type="entry name" value="von Willebrand factor, type A domain"/>
    <property type="match status" value="1"/>
</dbReference>
<accession>A0A836C4C6</accession>
<name>A0A836C4C6_9CHLO</name>
<feature type="domain" description="VWFA" evidence="1">
    <location>
        <begin position="436"/>
        <end position="656"/>
    </location>
</feature>
<evidence type="ECO:0000259" key="1">
    <source>
        <dbReference type="PROSITE" id="PS50234"/>
    </source>
</evidence>